<dbReference type="Pfam" id="PF20446">
    <property type="entry name" value="ABC_N"/>
    <property type="match status" value="1"/>
</dbReference>
<feature type="region of interest" description="Disordered" evidence="1">
    <location>
        <begin position="1"/>
        <end position="48"/>
    </location>
</feature>
<dbReference type="Proteomes" id="UP000794436">
    <property type="component" value="Unassembled WGS sequence"/>
</dbReference>
<feature type="compositionally biased region" description="Basic and acidic residues" evidence="1">
    <location>
        <begin position="22"/>
        <end position="37"/>
    </location>
</feature>
<organism evidence="5 6">
    <name type="scientific">Pythium oligandrum</name>
    <name type="common">Mycoparasitic fungus</name>
    <dbReference type="NCBI Taxonomy" id="41045"/>
    <lineage>
        <taxon>Eukaryota</taxon>
        <taxon>Sar</taxon>
        <taxon>Stramenopiles</taxon>
        <taxon>Oomycota</taxon>
        <taxon>Peronosporomycetes</taxon>
        <taxon>Pythiales</taxon>
        <taxon>Pythiaceae</taxon>
        <taxon>Pythium</taxon>
    </lineage>
</organism>
<dbReference type="PANTHER" id="PTHR38149">
    <property type="entry name" value="ATPASE"/>
    <property type="match status" value="1"/>
</dbReference>
<dbReference type="Pfam" id="PF09818">
    <property type="entry name" value="ABC_ATPase"/>
    <property type="match status" value="1"/>
</dbReference>
<dbReference type="SUPFAM" id="SSF52540">
    <property type="entry name" value="P-loop containing nucleoside triphosphate hydrolases"/>
    <property type="match status" value="1"/>
</dbReference>
<feature type="domain" description="ATPase of the ABC class C-terminal" evidence="2">
    <location>
        <begin position="238"/>
        <end position="509"/>
    </location>
</feature>
<dbReference type="EMBL" id="SPLM01000149">
    <property type="protein sequence ID" value="TMW55050.1"/>
    <property type="molecule type" value="Genomic_DNA"/>
</dbReference>
<accession>A0A8K1F9B2</accession>
<evidence type="ECO:0000259" key="4">
    <source>
        <dbReference type="Pfam" id="PF21117"/>
    </source>
</evidence>
<sequence length="630" mass="69364">MGRGEYYRNKYGGGGRGRGRGGPREERRDEYPSEGRRSGGGWRNNDGDIATSSSASVLTWQQLGNLLQDIHNRNYNAYHDLRRVFAYESRDLCFQLGFDHIQGDPYASPSRAHVQVLSASARFPREMHASKIRNVALCDYLTRQFAESARRAGADAKTRSNSWHGAKGGDMTIDAPGQHVIERSSVMVYEDGVVEARFNINLPARGRTICGDWAYTILVDTLPVLVRQALMLESLNTADVWKHLYSVEDQETLRGLLKTANLVGFARDGAVLPRESGASDRPLGKDKAVAFKSPPTLQRSFTLPNSGEITGMGIPAGVTLFVGGGFHGKTTILKALEVGVYNHIPGDGREFVVMDADAVKIRSEDSRSVVCCDISSFIDNLPFKQDTTKFTTADASGSTSQAANIIEALEVGATTLLIDEDTCATNFMIRDWKMQQLVAKDKEPITPFISKVRALYENHGVSSVLVIGGAGDYFSVADHVIMMDSYEPRDVTVEAKAIASKHGEIRQEDEFGGFRARIPLRRGFEVSGKVVSRGLDRIQYGDVDLDLGAVEQIVEPSQVRAIADAIQSAREFMDGRRTLKDVLLAMEEAMDRSSSLDTIGMHSKSGFYARPRRFELAAAINRLRSATMTQ</sequence>
<evidence type="ECO:0000313" key="6">
    <source>
        <dbReference type="Proteomes" id="UP000794436"/>
    </source>
</evidence>
<evidence type="ECO:0000259" key="2">
    <source>
        <dbReference type="Pfam" id="PF09818"/>
    </source>
</evidence>
<dbReference type="InterPro" id="IPR046834">
    <property type="entry name" value="ABC_ATPase_C"/>
</dbReference>
<protein>
    <submittedName>
        <fullName evidence="5">Uncharacterized protein</fullName>
    </submittedName>
</protein>
<gene>
    <name evidence="5" type="ORF">Poli38472_013812</name>
</gene>
<keyword evidence="6" id="KW-1185">Reference proteome</keyword>
<dbReference type="InterPro" id="IPR027417">
    <property type="entry name" value="P-loop_NTPase"/>
</dbReference>
<dbReference type="AlphaFoldDB" id="A0A8K1F9B2"/>
<proteinExistence type="predicted"/>
<name>A0A8K1F9B2_PYTOL</name>
<evidence type="ECO:0000256" key="1">
    <source>
        <dbReference type="SAM" id="MobiDB-lite"/>
    </source>
</evidence>
<dbReference type="OrthoDB" id="189459at2759"/>
<feature type="domain" description="MRB1590-like C-terminal" evidence="4">
    <location>
        <begin position="529"/>
        <end position="628"/>
    </location>
</feature>
<comment type="caution">
    <text evidence="5">The sequence shown here is derived from an EMBL/GenBank/DDBJ whole genome shotgun (WGS) entry which is preliminary data.</text>
</comment>
<evidence type="ECO:0000313" key="5">
    <source>
        <dbReference type="EMBL" id="TMW55050.1"/>
    </source>
</evidence>
<dbReference type="PANTHER" id="PTHR38149:SF1">
    <property type="entry name" value="ATPASE"/>
    <property type="match status" value="1"/>
</dbReference>
<dbReference type="InterPro" id="IPR049069">
    <property type="entry name" value="MRB1590-like_C"/>
</dbReference>
<dbReference type="InterPro" id="IPR046833">
    <property type="entry name" value="ABC_N"/>
</dbReference>
<feature type="domain" description="ATPase of the ABC class N-terminal" evidence="3">
    <location>
        <begin position="61"/>
        <end position="231"/>
    </location>
</feature>
<evidence type="ECO:0000259" key="3">
    <source>
        <dbReference type="Pfam" id="PF20446"/>
    </source>
</evidence>
<dbReference type="Pfam" id="PF21117">
    <property type="entry name" value="MRB1590_C"/>
    <property type="match status" value="1"/>
</dbReference>
<reference evidence="5" key="1">
    <citation type="submission" date="2019-03" db="EMBL/GenBank/DDBJ databases">
        <title>Long read genome sequence of the mycoparasitic Pythium oligandrum ATCC 38472 isolated from sugarbeet rhizosphere.</title>
        <authorList>
            <person name="Gaulin E."/>
        </authorList>
    </citation>
    <scope>NUCLEOTIDE SEQUENCE</scope>
    <source>
        <strain evidence="5">ATCC 38472_TT</strain>
    </source>
</reference>
<dbReference type="InterPro" id="IPR019195">
    <property type="entry name" value="ABC_ATPase_put"/>
</dbReference>